<accession>A0A4U3MB59</accession>
<organism evidence="4 5">
    <name type="scientific">Herbidospora galbida</name>
    <dbReference type="NCBI Taxonomy" id="2575442"/>
    <lineage>
        <taxon>Bacteria</taxon>
        <taxon>Bacillati</taxon>
        <taxon>Actinomycetota</taxon>
        <taxon>Actinomycetes</taxon>
        <taxon>Streptosporangiales</taxon>
        <taxon>Streptosporangiaceae</taxon>
        <taxon>Herbidospora</taxon>
    </lineage>
</organism>
<dbReference type="OrthoDB" id="3544366at2"/>
<comment type="caution">
    <text evidence="4">The sequence shown here is derived from an EMBL/GenBank/DDBJ whole genome shotgun (WGS) entry which is preliminary data.</text>
</comment>
<dbReference type="RefSeq" id="WP_137249002.1">
    <property type="nucleotide sequence ID" value="NZ_SZQA01000022.1"/>
</dbReference>
<evidence type="ECO:0000313" key="4">
    <source>
        <dbReference type="EMBL" id="TKK86231.1"/>
    </source>
</evidence>
<keyword evidence="2" id="KW-0472">Membrane</keyword>
<proteinExistence type="predicted"/>
<dbReference type="EMBL" id="SZQA01000022">
    <property type="protein sequence ID" value="TKK86231.1"/>
    <property type="molecule type" value="Genomic_DNA"/>
</dbReference>
<feature type="signal peptide" evidence="3">
    <location>
        <begin position="1"/>
        <end position="23"/>
    </location>
</feature>
<name>A0A4U3MB59_9ACTN</name>
<evidence type="ECO:0000256" key="3">
    <source>
        <dbReference type="SAM" id="SignalP"/>
    </source>
</evidence>
<keyword evidence="3" id="KW-0732">Signal</keyword>
<keyword evidence="2" id="KW-1133">Transmembrane helix</keyword>
<feature type="compositionally biased region" description="Polar residues" evidence="1">
    <location>
        <begin position="108"/>
        <end position="117"/>
    </location>
</feature>
<evidence type="ECO:0000256" key="1">
    <source>
        <dbReference type="SAM" id="MobiDB-lite"/>
    </source>
</evidence>
<gene>
    <name evidence="4" type="ORF">FDA94_22160</name>
</gene>
<evidence type="ECO:0000256" key="2">
    <source>
        <dbReference type="SAM" id="Phobius"/>
    </source>
</evidence>
<evidence type="ECO:0008006" key="6">
    <source>
        <dbReference type="Google" id="ProtNLM"/>
    </source>
</evidence>
<feature type="compositionally biased region" description="Basic and acidic residues" evidence="1">
    <location>
        <begin position="48"/>
        <end position="67"/>
    </location>
</feature>
<keyword evidence="5" id="KW-1185">Reference proteome</keyword>
<feature type="chain" id="PRO_5020309469" description="Gram-positive cocci surface proteins LPxTG domain-containing protein" evidence="3">
    <location>
        <begin position="24"/>
        <end position="169"/>
    </location>
</feature>
<feature type="transmembrane region" description="Helical" evidence="2">
    <location>
        <begin position="139"/>
        <end position="160"/>
    </location>
</feature>
<keyword evidence="2" id="KW-0812">Transmembrane</keyword>
<dbReference type="Proteomes" id="UP000308705">
    <property type="component" value="Unassembled WGS sequence"/>
</dbReference>
<protein>
    <recommendedName>
        <fullName evidence="6">Gram-positive cocci surface proteins LPxTG domain-containing protein</fullName>
    </recommendedName>
</protein>
<reference evidence="4 5" key="1">
    <citation type="submission" date="2019-04" db="EMBL/GenBank/DDBJ databases">
        <title>Herbidospora sp. NEAU-GS14.nov., a novel actinomycete isolated from soil.</title>
        <authorList>
            <person name="Han L."/>
        </authorList>
    </citation>
    <scope>NUCLEOTIDE SEQUENCE [LARGE SCALE GENOMIC DNA]</scope>
    <source>
        <strain evidence="4 5">NEAU-GS14</strain>
    </source>
</reference>
<sequence length="169" mass="17309">MRKGIAAAAGLLFATVTPAAALAADDPGSTGVSIRVLPPEDPPAGEEPDGHHGKPVTHHADDDHRGGIDSIHGNVDGLNFDGDSGANRDSGIHRDSSTHRDSDVQRDSGVQGNSDVQGDSGVNGARPEELPFTGMSGDALLVLALAGAVASLEGAALIVLTRRRFRRSP</sequence>
<feature type="region of interest" description="Disordered" evidence="1">
    <location>
        <begin position="23"/>
        <end position="133"/>
    </location>
</feature>
<dbReference type="AlphaFoldDB" id="A0A4U3MB59"/>
<feature type="compositionally biased region" description="Basic and acidic residues" evidence="1">
    <location>
        <begin position="90"/>
        <end position="106"/>
    </location>
</feature>
<evidence type="ECO:0000313" key="5">
    <source>
        <dbReference type="Proteomes" id="UP000308705"/>
    </source>
</evidence>